<dbReference type="EMBL" id="RSED01000006">
    <property type="protein sequence ID" value="RRS04584.1"/>
    <property type="molecule type" value="Genomic_DNA"/>
</dbReference>
<gene>
    <name evidence="4" type="ORF">EIP75_09155</name>
</gene>
<organism evidence="4 5">
    <name type="scientific">Aquabacterium soli</name>
    <dbReference type="NCBI Taxonomy" id="2493092"/>
    <lineage>
        <taxon>Bacteria</taxon>
        <taxon>Pseudomonadati</taxon>
        <taxon>Pseudomonadota</taxon>
        <taxon>Betaproteobacteria</taxon>
        <taxon>Burkholderiales</taxon>
        <taxon>Aquabacterium</taxon>
    </lineage>
</organism>
<dbReference type="Proteomes" id="UP000269265">
    <property type="component" value="Unassembled WGS sequence"/>
</dbReference>
<dbReference type="PANTHER" id="PTHR43167:SF1">
    <property type="entry name" value="PUTATIVE (AFU_ORTHOLOGUE AFUA_6G01830)-RELATED"/>
    <property type="match status" value="1"/>
</dbReference>
<evidence type="ECO:0000313" key="5">
    <source>
        <dbReference type="Proteomes" id="UP000269265"/>
    </source>
</evidence>
<dbReference type="PROSITE" id="PS51682">
    <property type="entry name" value="SAM_OMT_I"/>
    <property type="match status" value="1"/>
</dbReference>
<sequence length="202" mass="22311">MDAAVKTVLDIYHARIEEEQRLRDAGMGMKDLDRLLLAVGPATGRLINLLVRSLVKPMILELGTSYGYSTLWLAEAAKATGGRVLTMELQDYKAGHAREMAQQAGLASVIDFQVGDALQLLDKTELRFDFVLVDLWKDLYEPCLDRFHPKLNAGAIIVSDNMIRPGGPVAQRYRRALLRKPGMSSVLLPVGSGIEVSRYGVD</sequence>
<dbReference type="OrthoDB" id="9799672at2"/>
<accession>A0A426VCI4</accession>
<dbReference type="Pfam" id="PF01596">
    <property type="entry name" value="Methyltransf_3"/>
    <property type="match status" value="1"/>
</dbReference>
<keyword evidence="1 4" id="KW-0489">Methyltransferase</keyword>
<dbReference type="GO" id="GO:0032259">
    <property type="term" value="P:methylation"/>
    <property type="evidence" value="ECO:0007669"/>
    <property type="project" value="UniProtKB-KW"/>
</dbReference>
<name>A0A426VCI4_9BURK</name>
<evidence type="ECO:0000256" key="3">
    <source>
        <dbReference type="ARBA" id="ARBA00022691"/>
    </source>
</evidence>
<protein>
    <submittedName>
        <fullName evidence="4">Methyltransferase domain-containing protein</fullName>
    </submittedName>
</protein>
<reference evidence="4 5" key="1">
    <citation type="submission" date="2018-12" db="EMBL/GenBank/DDBJ databases">
        <title>The whole draft genome of Aquabacterium sp. SJQ9.</title>
        <authorList>
            <person name="Sun L."/>
            <person name="Gao X."/>
            <person name="Chen W."/>
            <person name="Huang K."/>
        </authorList>
    </citation>
    <scope>NUCLEOTIDE SEQUENCE [LARGE SCALE GENOMIC DNA]</scope>
    <source>
        <strain evidence="4 5">SJQ9</strain>
    </source>
</reference>
<dbReference type="PANTHER" id="PTHR43167">
    <property type="entry name" value="PUTATIVE (AFU_ORTHOLOGUE AFUA_6G01830)-RELATED"/>
    <property type="match status" value="1"/>
</dbReference>
<evidence type="ECO:0000256" key="1">
    <source>
        <dbReference type="ARBA" id="ARBA00022603"/>
    </source>
</evidence>
<dbReference type="CDD" id="cd02440">
    <property type="entry name" value="AdoMet_MTases"/>
    <property type="match status" value="1"/>
</dbReference>
<comment type="caution">
    <text evidence="4">The sequence shown here is derived from an EMBL/GenBank/DDBJ whole genome shotgun (WGS) entry which is preliminary data.</text>
</comment>
<dbReference type="Gene3D" id="3.40.50.150">
    <property type="entry name" value="Vaccinia Virus protein VP39"/>
    <property type="match status" value="1"/>
</dbReference>
<dbReference type="RefSeq" id="WP_125242958.1">
    <property type="nucleotide sequence ID" value="NZ_RSED01000006.1"/>
</dbReference>
<keyword evidence="5" id="KW-1185">Reference proteome</keyword>
<dbReference type="SUPFAM" id="SSF53335">
    <property type="entry name" value="S-adenosyl-L-methionine-dependent methyltransferases"/>
    <property type="match status" value="1"/>
</dbReference>
<dbReference type="InterPro" id="IPR002935">
    <property type="entry name" value="SAM_O-MeTrfase"/>
</dbReference>
<keyword evidence="3" id="KW-0949">S-adenosyl-L-methionine</keyword>
<keyword evidence="2 4" id="KW-0808">Transferase</keyword>
<evidence type="ECO:0000313" key="4">
    <source>
        <dbReference type="EMBL" id="RRS04584.1"/>
    </source>
</evidence>
<evidence type="ECO:0000256" key="2">
    <source>
        <dbReference type="ARBA" id="ARBA00022679"/>
    </source>
</evidence>
<proteinExistence type="predicted"/>
<dbReference type="InterPro" id="IPR029063">
    <property type="entry name" value="SAM-dependent_MTases_sf"/>
</dbReference>
<dbReference type="AlphaFoldDB" id="A0A426VCI4"/>
<dbReference type="GO" id="GO:0008171">
    <property type="term" value="F:O-methyltransferase activity"/>
    <property type="evidence" value="ECO:0007669"/>
    <property type="project" value="InterPro"/>
</dbReference>